<evidence type="ECO:0000256" key="2">
    <source>
        <dbReference type="ARBA" id="ARBA00022827"/>
    </source>
</evidence>
<dbReference type="PROSITE" id="PS00573">
    <property type="entry name" value="PYRIDINE_REDOX_2"/>
    <property type="match status" value="1"/>
</dbReference>
<dbReference type="InterPro" id="IPR023753">
    <property type="entry name" value="FAD/NAD-binding_dom"/>
</dbReference>
<evidence type="ECO:0000256" key="1">
    <source>
        <dbReference type="ARBA" id="ARBA00022630"/>
    </source>
</evidence>
<dbReference type="EMBL" id="JAGGMV010000001">
    <property type="protein sequence ID" value="MBP2201330.1"/>
    <property type="molecule type" value="Genomic_DNA"/>
</dbReference>
<dbReference type="SUPFAM" id="SSF51905">
    <property type="entry name" value="FAD/NAD(P)-binding domain"/>
    <property type="match status" value="2"/>
</dbReference>
<dbReference type="InterPro" id="IPR036188">
    <property type="entry name" value="FAD/NAD-bd_sf"/>
</dbReference>
<dbReference type="PANTHER" id="PTHR48105">
    <property type="entry name" value="THIOREDOXIN REDUCTASE 1-RELATED-RELATED"/>
    <property type="match status" value="1"/>
</dbReference>
<proteinExistence type="predicted"/>
<evidence type="ECO:0000313" key="7">
    <source>
        <dbReference type="EMBL" id="MBP2201330.1"/>
    </source>
</evidence>
<evidence type="ECO:0000256" key="3">
    <source>
        <dbReference type="ARBA" id="ARBA00023002"/>
    </source>
</evidence>
<dbReference type="AlphaFoldDB" id="A0A8J7S4G1"/>
<dbReference type="EC" id="1.8.1.9" evidence="7"/>
<feature type="domain" description="FAD/NAD(P)-binding" evidence="6">
    <location>
        <begin position="7"/>
        <end position="304"/>
    </location>
</feature>
<reference evidence="7" key="1">
    <citation type="submission" date="2021-03" db="EMBL/GenBank/DDBJ databases">
        <title>Genomic Encyclopedia of Type Strains, Phase IV (KMG-V): Genome sequencing to study the core and pangenomes of soil and plant-associated prokaryotes.</title>
        <authorList>
            <person name="Whitman W."/>
        </authorList>
    </citation>
    <scope>NUCLEOTIDE SEQUENCE</scope>
    <source>
        <strain evidence="7">C4</strain>
    </source>
</reference>
<evidence type="ECO:0000259" key="6">
    <source>
        <dbReference type="Pfam" id="PF07992"/>
    </source>
</evidence>
<evidence type="ECO:0000313" key="8">
    <source>
        <dbReference type="Proteomes" id="UP000740329"/>
    </source>
</evidence>
<sequence length="319" mass="34776">MEIENLKDMVIIGGGPAGLVAGIYAMRGGVNAICIEKENAGGKIAEAGIVENYLGYSQIKGFELANNFAEHANSLNLPIIHEEVISVVPNAVTMHDENGNNKVSYHKVVTNNEDYVAKTVIIASGSKYKSLGINEDDYVGKGVGYCVMCDAFFFKDRHVLVIGRNTPAAMAAYNLKDIAKKITIVTDKSEIKVVEKIIMDRLEKIENLEIIYNAKPLEFKGDVKFEGIEVEMLDDNQKQIINGDGAFIMLGYTPNSEFLNDSDIELKKGFVVTNKNCETNVAGIYACGDITGGVLQVSKAVGEGVYAFSSASKYLQKFE</sequence>
<keyword evidence="2" id="KW-0274">FAD</keyword>
<dbReference type="Gene3D" id="3.50.50.60">
    <property type="entry name" value="FAD/NAD(P)-binding domain"/>
    <property type="match status" value="2"/>
</dbReference>
<comment type="caution">
    <text evidence="7">The sequence shown here is derived from an EMBL/GenBank/DDBJ whole genome shotgun (WGS) entry which is preliminary data.</text>
</comment>
<protein>
    <submittedName>
        <fullName evidence="7">Thioredoxin reductase (NADPH)</fullName>
        <ecNumber evidence="7">1.8.1.9</ecNumber>
    </submittedName>
</protein>
<dbReference type="InterPro" id="IPR008255">
    <property type="entry name" value="Pyr_nucl-diS_OxRdtase_2_AS"/>
</dbReference>
<dbReference type="PRINTS" id="PR00368">
    <property type="entry name" value="FADPNR"/>
</dbReference>
<gene>
    <name evidence="7" type="ORF">J3E07_000728</name>
</gene>
<keyword evidence="4" id="KW-1015">Disulfide bond</keyword>
<keyword evidence="3 7" id="KW-0560">Oxidoreductase</keyword>
<dbReference type="Pfam" id="PF07992">
    <property type="entry name" value="Pyr_redox_2"/>
    <property type="match status" value="1"/>
</dbReference>
<dbReference type="GO" id="GO:0004791">
    <property type="term" value="F:thioredoxin-disulfide reductase (NADPH) activity"/>
    <property type="evidence" value="ECO:0007669"/>
    <property type="project" value="UniProtKB-EC"/>
</dbReference>
<evidence type="ECO:0000256" key="4">
    <source>
        <dbReference type="ARBA" id="ARBA00023157"/>
    </source>
</evidence>
<name>A0A8J7S4G1_METVO</name>
<accession>A0A8J7S4G1</accession>
<dbReference type="Proteomes" id="UP000740329">
    <property type="component" value="Unassembled WGS sequence"/>
</dbReference>
<keyword evidence="1" id="KW-0285">Flavoprotein</keyword>
<dbReference type="PRINTS" id="PR00469">
    <property type="entry name" value="PNDRDTASEII"/>
</dbReference>
<dbReference type="InterPro" id="IPR050097">
    <property type="entry name" value="Ferredoxin-NADP_redctase_2"/>
</dbReference>
<organism evidence="7 8">
    <name type="scientific">Methanococcus voltae</name>
    <dbReference type="NCBI Taxonomy" id="2188"/>
    <lineage>
        <taxon>Archaea</taxon>
        <taxon>Methanobacteriati</taxon>
        <taxon>Methanobacteriota</taxon>
        <taxon>Methanomada group</taxon>
        <taxon>Methanococci</taxon>
        <taxon>Methanococcales</taxon>
        <taxon>Methanococcaceae</taxon>
        <taxon>Methanococcus</taxon>
    </lineage>
</organism>
<keyword evidence="5" id="KW-0676">Redox-active center</keyword>
<dbReference type="RefSeq" id="WP_209590771.1">
    <property type="nucleotide sequence ID" value="NZ_JAGGMV010000001.1"/>
</dbReference>
<evidence type="ECO:0000256" key="5">
    <source>
        <dbReference type="ARBA" id="ARBA00023284"/>
    </source>
</evidence>